<dbReference type="EMBL" id="CM015732">
    <property type="protein sequence ID" value="KAF3705091.1"/>
    <property type="molecule type" value="Genomic_DNA"/>
</dbReference>
<protein>
    <submittedName>
        <fullName evidence="1">Uncharacterized protein</fullName>
    </submittedName>
</protein>
<evidence type="ECO:0000313" key="2">
    <source>
        <dbReference type="Proteomes" id="UP000503349"/>
    </source>
</evidence>
<sequence length="95" mass="10863">MHTVKIVHHHRVLTVPGYLFRADLEFENDIIKHIMEPLVLRQLDGLHSKFGQINVTKSSTLNRPTFPTCMSTACALNFKLIPALLCPEVIVQNWN</sequence>
<proteinExistence type="predicted"/>
<reference evidence="2" key="2">
    <citation type="submission" date="2019-02" db="EMBL/GenBank/DDBJ databases">
        <title>Opniocepnalus argus Var Kimnra genome.</title>
        <authorList>
            <person name="Zhou C."/>
            <person name="Xiao S."/>
        </authorList>
    </citation>
    <scope>NUCLEOTIDE SEQUENCE [LARGE SCALE GENOMIC DNA]</scope>
</reference>
<evidence type="ECO:0000313" key="1">
    <source>
        <dbReference type="EMBL" id="KAF3705091.1"/>
    </source>
</evidence>
<organism evidence="1 2">
    <name type="scientific">Channa argus</name>
    <name type="common">Northern snakehead</name>
    <name type="synonym">Ophicephalus argus</name>
    <dbReference type="NCBI Taxonomy" id="215402"/>
    <lineage>
        <taxon>Eukaryota</taxon>
        <taxon>Metazoa</taxon>
        <taxon>Chordata</taxon>
        <taxon>Craniata</taxon>
        <taxon>Vertebrata</taxon>
        <taxon>Euteleostomi</taxon>
        <taxon>Actinopterygii</taxon>
        <taxon>Neopterygii</taxon>
        <taxon>Teleostei</taxon>
        <taxon>Neoteleostei</taxon>
        <taxon>Acanthomorphata</taxon>
        <taxon>Anabantaria</taxon>
        <taxon>Anabantiformes</taxon>
        <taxon>Channoidei</taxon>
        <taxon>Channidae</taxon>
        <taxon>Channa</taxon>
    </lineage>
</organism>
<name>A0A6G1QQY0_CHAAH</name>
<accession>A0A6G1QQY0</accession>
<dbReference type="AlphaFoldDB" id="A0A6G1QQY0"/>
<reference evidence="1 2" key="1">
    <citation type="submission" date="2019-02" db="EMBL/GenBank/DDBJ databases">
        <title>Opniocepnalus argus genome.</title>
        <authorList>
            <person name="Zhou C."/>
            <person name="Xiao S."/>
        </authorList>
    </citation>
    <scope>NUCLEOTIDE SEQUENCE [LARGE SCALE GENOMIC DNA]</scope>
    <source>
        <strain evidence="1">OARG1902GOOAL</strain>
        <tissue evidence="1">Muscle</tissue>
    </source>
</reference>
<dbReference type="Proteomes" id="UP000503349">
    <property type="component" value="Chromosome 21"/>
</dbReference>
<gene>
    <name evidence="1" type="ORF">EXN66_Car020782</name>
</gene>
<keyword evidence="2" id="KW-1185">Reference proteome</keyword>